<evidence type="ECO:0000313" key="2">
    <source>
        <dbReference type="EMBL" id="KAK8066543.1"/>
    </source>
</evidence>
<dbReference type="RefSeq" id="XP_066663296.1">
    <property type="nucleotide sequence ID" value="XM_066817604.1"/>
</dbReference>
<dbReference type="Proteomes" id="UP001433268">
    <property type="component" value="Unassembled WGS sequence"/>
</dbReference>
<evidence type="ECO:0000256" key="1">
    <source>
        <dbReference type="SAM" id="MobiDB-lite"/>
    </source>
</evidence>
<organism evidence="2 3">
    <name type="scientific">Apiospora hydei</name>
    <dbReference type="NCBI Taxonomy" id="1337664"/>
    <lineage>
        <taxon>Eukaryota</taxon>
        <taxon>Fungi</taxon>
        <taxon>Dikarya</taxon>
        <taxon>Ascomycota</taxon>
        <taxon>Pezizomycotina</taxon>
        <taxon>Sordariomycetes</taxon>
        <taxon>Xylariomycetidae</taxon>
        <taxon>Amphisphaeriales</taxon>
        <taxon>Apiosporaceae</taxon>
        <taxon>Apiospora</taxon>
    </lineage>
</organism>
<feature type="compositionally biased region" description="Polar residues" evidence="1">
    <location>
        <begin position="445"/>
        <end position="468"/>
    </location>
</feature>
<accession>A0ABR1V9A0</accession>
<feature type="region of interest" description="Disordered" evidence="1">
    <location>
        <begin position="1"/>
        <end position="110"/>
    </location>
</feature>
<sequence length="468" mass="52968">MEENIDPVPKRRGRPRKENRSPGPFPEKRARPERPTRAEAAQRQRVREAYDANKQADSRPAPAYDWEPPLEDESADEAGRAETRAAKRARRGDGPADVAEDGQQPSSLPRLVPWCNIVDDDELTRTLKPSPATFNLLRDADTPQDLFTWGLRMEDPMTPKAEDTVRELNELLPHPIWNGRLEILRFVLQKAVALRVEGHLHPLGPLSRTRATGLIEKYRQRETRARSSSAGMPMNLAEEALHYCRDAYVNVEGPLPAVLEALESQVAGRLTWASSPEDQVHFAICQQDVVNVRKTLDSLIGGPEQPMPFWTCKVRHYFMGYTAQIGSLWKTLPPQRQSQVLEWDEYIAINRAHDKIVGEPDMPLEDRLLHKRMAFWEAPECDSRIQKLLFPTKSTLELRRESREIAESPVPTSQSEALPHNRGRLQVERQPSGAADIAEDEIFDSQDSLENSPSLANSPILGNSPSHE</sequence>
<evidence type="ECO:0000313" key="3">
    <source>
        <dbReference type="Proteomes" id="UP001433268"/>
    </source>
</evidence>
<reference evidence="2 3" key="1">
    <citation type="submission" date="2023-01" db="EMBL/GenBank/DDBJ databases">
        <title>Analysis of 21 Apiospora genomes using comparative genomics revels a genus with tremendous synthesis potential of carbohydrate active enzymes and secondary metabolites.</title>
        <authorList>
            <person name="Sorensen T."/>
        </authorList>
    </citation>
    <scope>NUCLEOTIDE SEQUENCE [LARGE SCALE GENOMIC DNA]</scope>
    <source>
        <strain evidence="2 3">CBS 114990</strain>
    </source>
</reference>
<protein>
    <submittedName>
        <fullName evidence="2">Uncharacterized protein</fullName>
    </submittedName>
</protein>
<name>A0ABR1V9A0_9PEZI</name>
<feature type="compositionally biased region" description="Basic and acidic residues" evidence="1">
    <location>
        <begin position="16"/>
        <end position="57"/>
    </location>
</feature>
<proteinExistence type="predicted"/>
<comment type="caution">
    <text evidence="2">The sequence shown here is derived from an EMBL/GenBank/DDBJ whole genome shotgun (WGS) entry which is preliminary data.</text>
</comment>
<keyword evidence="3" id="KW-1185">Reference proteome</keyword>
<gene>
    <name evidence="2" type="ORF">PG997_013290</name>
</gene>
<dbReference type="GeneID" id="92050664"/>
<feature type="region of interest" description="Disordered" evidence="1">
    <location>
        <begin position="400"/>
        <end position="468"/>
    </location>
</feature>
<dbReference type="EMBL" id="JAQQWN010000009">
    <property type="protein sequence ID" value="KAK8066543.1"/>
    <property type="molecule type" value="Genomic_DNA"/>
</dbReference>